<dbReference type="PANTHER" id="PTHR48081">
    <property type="entry name" value="AB HYDROLASE SUPERFAMILY PROTEIN C4A8.06C"/>
    <property type="match status" value="1"/>
</dbReference>
<gene>
    <name evidence="4" type="ORF">OIDMADRAFT_23125</name>
</gene>
<reference evidence="4 5" key="1">
    <citation type="submission" date="2014-04" db="EMBL/GenBank/DDBJ databases">
        <authorList>
            <consortium name="DOE Joint Genome Institute"/>
            <person name="Kuo A."/>
            <person name="Martino E."/>
            <person name="Perotto S."/>
            <person name="Kohler A."/>
            <person name="Nagy L.G."/>
            <person name="Floudas D."/>
            <person name="Copeland A."/>
            <person name="Barry K.W."/>
            <person name="Cichocki N."/>
            <person name="Veneault-Fourrey C."/>
            <person name="LaButti K."/>
            <person name="Lindquist E.A."/>
            <person name="Lipzen A."/>
            <person name="Lundell T."/>
            <person name="Morin E."/>
            <person name="Murat C."/>
            <person name="Sun H."/>
            <person name="Tunlid A."/>
            <person name="Henrissat B."/>
            <person name="Grigoriev I.V."/>
            <person name="Hibbett D.S."/>
            <person name="Martin F."/>
            <person name="Nordberg H.P."/>
            <person name="Cantor M.N."/>
            <person name="Hua S.X."/>
        </authorList>
    </citation>
    <scope>NUCLEOTIDE SEQUENCE [LARGE SCALE GENOMIC DNA]</scope>
    <source>
        <strain evidence="4 5">Zn</strain>
    </source>
</reference>
<dbReference type="SUPFAM" id="SSF53474">
    <property type="entry name" value="alpha/beta-Hydrolases"/>
    <property type="match status" value="1"/>
</dbReference>
<dbReference type="OrthoDB" id="408631at2759"/>
<evidence type="ECO:0000313" key="4">
    <source>
        <dbReference type="EMBL" id="KIN08315.1"/>
    </source>
</evidence>
<protein>
    <recommendedName>
        <fullName evidence="3">Alpha/beta hydrolase fold-3 domain-containing protein</fullName>
    </recommendedName>
</protein>
<dbReference type="InParanoid" id="A0A0C3HZN4"/>
<dbReference type="Pfam" id="PF07859">
    <property type="entry name" value="Abhydrolase_3"/>
    <property type="match status" value="1"/>
</dbReference>
<sequence>MCVRKYSGSFTYAPATTTFSGPTNIPFPKRELTCLQLPTKCDREHRVKLWIISLGLEGLQNILSLISHIFPGHLDCILALWPNSIRMVTRVLSIDEDRSQDSESSLVTDFNPDPNLILQSPPPLDPTWLAHEKVAGLLSKPAITDAKARQETYSQECRNRNAYLLSGRDEHLKHGIHIADTSIEVGIDMYHPGEREPYYRARRIPIRSYNPKSWPSGPPDAYSAPGKALPESPDIVIYYHGGGLAVGDLDSEDLTCRRICKELGCTVYSCDYRLMPDHTANQACQDALEACIGILRLRNGRRVVLAGSSSGGQLAAMVAGSYGRSRWGQVPFTRRASGSITDPHAPPRKAKNPIHGVLLRGPVTCDASSDGSNIPPQFRPFHTSTHPEFHTSLLSAPPMVTSTRTTYRLPLEDDNFSKMSRHWIQVSTNDILYSDGILYAEALRQAGVEVKLDIVEGFPHTFWLKAPELERAVKAEKDMIEGLRWLLESPEADKESEEGDIKEEDNGISIGRNFIPLSDEEFERQFLDI</sequence>
<dbReference type="STRING" id="913774.A0A0C3HZN4"/>
<dbReference type="InterPro" id="IPR013094">
    <property type="entry name" value="AB_hydrolase_3"/>
</dbReference>
<keyword evidence="5" id="KW-1185">Reference proteome</keyword>
<proteinExistence type="predicted"/>
<dbReference type="GO" id="GO:0016787">
    <property type="term" value="F:hydrolase activity"/>
    <property type="evidence" value="ECO:0007669"/>
    <property type="project" value="UniProtKB-KW"/>
</dbReference>
<dbReference type="InterPro" id="IPR029058">
    <property type="entry name" value="AB_hydrolase_fold"/>
</dbReference>
<evidence type="ECO:0000259" key="3">
    <source>
        <dbReference type="Pfam" id="PF07859"/>
    </source>
</evidence>
<name>A0A0C3HZN4_OIDMZ</name>
<dbReference type="HOGENOM" id="CLU_012494_1_0_1"/>
<dbReference type="InterPro" id="IPR050300">
    <property type="entry name" value="GDXG_lipolytic_enzyme"/>
</dbReference>
<dbReference type="EMBL" id="KN832870">
    <property type="protein sequence ID" value="KIN08315.1"/>
    <property type="molecule type" value="Genomic_DNA"/>
</dbReference>
<evidence type="ECO:0000256" key="2">
    <source>
        <dbReference type="SAM" id="MobiDB-lite"/>
    </source>
</evidence>
<dbReference type="AlphaFoldDB" id="A0A0C3HZN4"/>
<feature type="domain" description="Alpha/beta hydrolase fold-3" evidence="3">
    <location>
        <begin position="236"/>
        <end position="463"/>
    </location>
</feature>
<evidence type="ECO:0000313" key="5">
    <source>
        <dbReference type="Proteomes" id="UP000054321"/>
    </source>
</evidence>
<dbReference type="PANTHER" id="PTHR48081:SF8">
    <property type="entry name" value="ALPHA_BETA HYDROLASE FOLD-3 DOMAIN-CONTAINING PROTEIN-RELATED"/>
    <property type="match status" value="1"/>
</dbReference>
<reference evidence="5" key="2">
    <citation type="submission" date="2015-01" db="EMBL/GenBank/DDBJ databases">
        <title>Evolutionary Origins and Diversification of the Mycorrhizal Mutualists.</title>
        <authorList>
            <consortium name="DOE Joint Genome Institute"/>
            <consortium name="Mycorrhizal Genomics Consortium"/>
            <person name="Kohler A."/>
            <person name="Kuo A."/>
            <person name="Nagy L.G."/>
            <person name="Floudas D."/>
            <person name="Copeland A."/>
            <person name="Barry K.W."/>
            <person name="Cichocki N."/>
            <person name="Veneault-Fourrey C."/>
            <person name="LaButti K."/>
            <person name="Lindquist E.A."/>
            <person name="Lipzen A."/>
            <person name="Lundell T."/>
            <person name="Morin E."/>
            <person name="Murat C."/>
            <person name="Riley R."/>
            <person name="Ohm R."/>
            <person name="Sun H."/>
            <person name="Tunlid A."/>
            <person name="Henrissat B."/>
            <person name="Grigoriev I.V."/>
            <person name="Hibbett D.S."/>
            <person name="Martin F."/>
        </authorList>
    </citation>
    <scope>NUCLEOTIDE SEQUENCE [LARGE SCALE GENOMIC DNA]</scope>
    <source>
        <strain evidence="5">Zn</strain>
    </source>
</reference>
<evidence type="ECO:0000256" key="1">
    <source>
        <dbReference type="ARBA" id="ARBA00022801"/>
    </source>
</evidence>
<dbReference type="Gene3D" id="3.40.50.1820">
    <property type="entry name" value="alpha/beta hydrolase"/>
    <property type="match status" value="1"/>
</dbReference>
<keyword evidence="1" id="KW-0378">Hydrolase</keyword>
<organism evidence="4 5">
    <name type="scientific">Oidiodendron maius (strain Zn)</name>
    <dbReference type="NCBI Taxonomy" id="913774"/>
    <lineage>
        <taxon>Eukaryota</taxon>
        <taxon>Fungi</taxon>
        <taxon>Dikarya</taxon>
        <taxon>Ascomycota</taxon>
        <taxon>Pezizomycotina</taxon>
        <taxon>Leotiomycetes</taxon>
        <taxon>Leotiomycetes incertae sedis</taxon>
        <taxon>Myxotrichaceae</taxon>
        <taxon>Oidiodendron</taxon>
    </lineage>
</organism>
<dbReference type="Proteomes" id="UP000054321">
    <property type="component" value="Unassembled WGS sequence"/>
</dbReference>
<feature type="region of interest" description="Disordered" evidence="2">
    <location>
        <begin position="334"/>
        <end position="353"/>
    </location>
</feature>
<accession>A0A0C3HZN4</accession>